<evidence type="ECO:0000256" key="2">
    <source>
        <dbReference type="ARBA" id="ARBA00022448"/>
    </source>
</evidence>
<evidence type="ECO:0000256" key="1">
    <source>
        <dbReference type="ARBA" id="ARBA00004202"/>
    </source>
</evidence>
<protein>
    <submittedName>
        <fullName evidence="7">ABC-type cobalamin/Fe3+-siderophores transport system ATPase subunit</fullName>
    </submittedName>
</protein>
<dbReference type="SUPFAM" id="SSF52540">
    <property type="entry name" value="P-loop containing nucleoside triphosphate hydrolases"/>
    <property type="match status" value="1"/>
</dbReference>
<evidence type="ECO:0000256" key="4">
    <source>
        <dbReference type="ARBA" id="ARBA00023065"/>
    </source>
</evidence>
<keyword evidence="5" id="KW-0472">Membrane</keyword>
<keyword evidence="2" id="KW-0813">Transport</keyword>
<dbReference type="PANTHER" id="PTHR42771:SF2">
    <property type="entry name" value="IRON(3+)-HYDROXAMATE IMPORT ATP-BINDING PROTEIN FHUC"/>
    <property type="match status" value="1"/>
</dbReference>
<evidence type="ECO:0000256" key="5">
    <source>
        <dbReference type="ARBA" id="ARBA00023136"/>
    </source>
</evidence>
<comment type="subcellular location">
    <subcellularLocation>
        <location evidence="1">Cell membrane</location>
        <topology evidence="1">Peripheral membrane protein</topology>
    </subcellularLocation>
</comment>
<organism evidence="7 8">
    <name type="scientific">Kineosporia succinea</name>
    <dbReference type="NCBI Taxonomy" id="84632"/>
    <lineage>
        <taxon>Bacteria</taxon>
        <taxon>Bacillati</taxon>
        <taxon>Actinomycetota</taxon>
        <taxon>Actinomycetes</taxon>
        <taxon>Kineosporiales</taxon>
        <taxon>Kineosporiaceae</taxon>
        <taxon>Kineosporia</taxon>
    </lineage>
</organism>
<name>A0ABT9P8W7_9ACTN</name>
<evidence type="ECO:0000256" key="3">
    <source>
        <dbReference type="ARBA" id="ARBA00022475"/>
    </source>
</evidence>
<accession>A0ABT9P8W7</accession>
<dbReference type="Proteomes" id="UP001235712">
    <property type="component" value="Unassembled WGS sequence"/>
</dbReference>
<dbReference type="EMBL" id="JAUSQZ010000001">
    <property type="protein sequence ID" value="MDP9828470.1"/>
    <property type="molecule type" value="Genomic_DNA"/>
</dbReference>
<keyword evidence="8" id="KW-1185">Reference proteome</keyword>
<sequence>MSVELRDAAAQLAAYLTFTVPDGEFTAVIRPNGCGRSTLLEALARVLRPDAGRVLLDGADVRSLRPKAFARQVASLPQHPIAPESLRVRDLVARGRHPYHSLLRQWLPGDAAVVEEAMAATGVDGLGDRLLTDLSGGQ</sequence>
<keyword evidence="4" id="KW-0406">Ion transport</keyword>
<dbReference type="Pfam" id="PF00005">
    <property type="entry name" value="ABC_tran"/>
    <property type="match status" value="1"/>
</dbReference>
<dbReference type="PANTHER" id="PTHR42771">
    <property type="entry name" value="IRON(3+)-HYDROXAMATE IMPORT ATP-BINDING PROTEIN FHUC"/>
    <property type="match status" value="1"/>
</dbReference>
<dbReference type="RefSeq" id="WP_307245681.1">
    <property type="nucleotide sequence ID" value="NZ_JAUSQZ010000001.1"/>
</dbReference>
<evidence type="ECO:0000313" key="7">
    <source>
        <dbReference type="EMBL" id="MDP9828470.1"/>
    </source>
</evidence>
<dbReference type="InterPro" id="IPR051535">
    <property type="entry name" value="Siderophore_ABC-ATPase"/>
</dbReference>
<evidence type="ECO:0000313" key="8">
    <source>
        <dbReference type="Proteomes" id="UP001235712"/>
    </source>
</evidence>
<reference evidence="7 8" key="1">
    <citation type="submission" date="2023-07" db="EMBL/GenBank/DDBJ databases">
        <title>Sequencing the genomes of 1000 actinobacteria strains.</title>
        <authorList>
            <person name="Klenk H.-P."/>
        </authorList>
    </citation>
    <scope>NUCLEOTIDE SEQUENCE [LARGE SCALE GENOMIC DNA]</scope>
    <source>
        <strain evidence="7 8">DSM 44388</strain>
    </source>
</reference>
<feature type="domain" description="ABC transporter" evidence="6">
    <location>
        <begin position="16"/>
        <end position="138"/>
    </location>
</feature>
<gene>
    <name evidence="7" type="ORF">J2S57_004219</name>
</gene>
<evidence type="ECO:0000259" key="6">
    <source>
        <dbReference type="Pfam" id="PF00005"/>
    </source>
</evidence>
<comment type="caution">
    <text evidence="7">The sequence shown here is derived from an EMBL/GenBank/DDBJ whole genome shotgun (WGS) entry which is preliminary data.</text>
</comment>
<dbReference type="Gene3D" id="3.40.50.300">
    <property type="entry name" value="P-loop containing nucleotide triphosphate hydrolases"/>
    <property type="match status" value="1"/>
</dbReference>
<proteinExistence type="predicted"/>
<keyword evidence="3" id="KW-1003">Cell membrane</keyword>
<dbReference type="InterPro" id="IPR027417">
    <property type="entry name" value="P-loop_NTPase"/>
</dbReference>
<dbReference type="InterPro" id="IPR003439">
    <property type="entry name" value="ABC_transporter-like_ATP-bd"/>
</dbReference>